<organism evidence="1">
    <name type="scientific">uncultured Segetibacter sp</name>
    <dbReference type="NCBI Taxonomy" id="481133"/>
    <lineage>
        <taxon>Bacteria</taxon>
        <taxon>Pseudomonadati</taxon>
        <taxon>Bacteroidota</taxon>
        <taxon>Chitinophagia</taxon>
        <taxon>Chitinophagales</taxon>
        <taxon>Chitinophagaceae</taxon>
        <taxon>Segetibacter</taxon>
        <taxon>environmental samples</taxon>
    </lineage>
</organism>
<gene>
    <name evidence="1" type="ORF">AVDCRST_MAG96-3158</name>
</gene>
<reference evidence="1" key="1">
    <citation type="submission" date="2020-02" db="EMBL/GenBank/DDBJ databases">
        <authorList>
            <person name="Meier V. D."/>
        </authorList>
    </citation>
    <scope>NUCLEOTIDE SEQUENCE</scope>
    <source>
        <strain evidence="1">AVDCRST_MAG96</strain>
    </source>
</reference>
<dbReference type="EMBL" id="CADCVN010001235">
    <property type="protein sequence ID" value="CAA9525091.1"/>
    <property type="molecule type" value="Genomic_DNA"/>
</dbReference>
<protein>
    <submittedName>
        <fullName evidence="1">Uncharacterized protein</fullName>
    </submittedName>
</protein>
<evidence type="ECO:0000313" key="1">
    <source>
        <dbReference type="EMBL" id="CAA9525091.1"/>
    </source>
</evidence>
<feature type="non-terminal residue" evidence="1">
    <location>
        <position position="1"/>
    </location>
</feature>
<sequence length="42" mass="4750">CSSFKKKLSLFSALGRCRDGNFSCVKKELLCMPKQPQQIETV</sequence>
<name>A0A6J4TKM4_9BACT</name>
<feature type="non-terminal residue" evidence="1">
    <location>
        <position position="42"/>
    </location>
</feature>
<dbReference type="AlphaFoldDB" id="A0A6J4TKM4"/>
<proteinExistence type="predicted"/>
<accession>A0A6J4TKM4</accession>